<dbReference type="Gene3D" id="1.10.1400.10">
    <property type="match status" value="1"/>
</dbReference>
<dbReference type="Gene3D" id="1.10.439.10">
    <property type="entry name" value="Penicillin Amidohydrolase, domain 1"/>
    <property type="match status" value="1"/>
</dbReference>
<dbReference type="Gene3D" id="3.60.20.10">
    <property type="entry name" value="Glutamine Phosphoribosylpyrophosphate, subunit 1, domain 1"/>
    <property type="match status" value="1"/>
</dbReference>
<keyword evidence="3" id="KW-0865">Zymogen</keyword>
<evidence type="ECO:0000256" key="1">
    <source>
        <dbReference type="ARBA" id="ARBA00006586"/>
    </source>
</evidence>
<dbReference type="InterPro" id="IPR029055">
    <property type="entry name" value="Ntn_hydrolases_N"/>
</dbReference>
<keyword evidence="5" id="KW-1185">Reference proteome</keyword>
<name>A0ABY5PF13_9ACTN</name>
<dbReference type="InterPro" id="IPR002692">
    <property type="entry name" value="S45"/>
</dbReference>
<protein>
    <submittedName>
        <fullName evidence="4">Penicillin acylase family protein</fullName>
    </submittedName>
</protein>
<evidence type="ECO:0000313" key="5">
    <source>
        <dbReference type="Proteomes" id="UP001058860"/>
    </source>
</evidence>
<dbReference type="Pfam" id="PF01804">
    <property type="entry name" value="Penicil_amidase"/>
    <property type="match status" value="1"/>
</dbReference>
<dbReference type="InterPro" id="IPR023343">
    <property type="entry name" value="Penicillin_amidase_dom1"/>
</dbReference>
<accession>A0ABY5PF13</accession>
<dbReference type="PANTHER" id="PTHR34218">
    <property type="entry name" value="PEPTIDASE S45 PENICILLIN AMIDASE"/>
    <property type="match status" value="1"/>
</dbReference>
<evidence type="ECO:0000256" key="2">
    <source>
        <dbReference type="ARBA" id="ARBA00022801"/>
    </source>
</evidence>
<dbReference type="RefSeq" id="WP_353863756.1">
    <property type="nucleotide sequence ID" value="NZ_CP088295.1"/>
</dbReference>
<proteinExistence type="inferred from homology"/>
<evidence type="ECO:0000313" key="4">
    <source>
        <dbReference type="EMBL" id="UUY03244.1"/>
    </source>
</evidence>
<dbReference type="Proteomes" id="UP001058860">
    <property type="component" value="Chromosome"/>
</dbReference>
<dbReference type="SUPFAM" id="SSF56235">
    <property type="entry name" value="N-terminal nucleophile aminohydrolases (Ntn hydrolases)"/>
    <property type="match status" value="1"/>
</dbReference>
<comment type="similarity">
    <text evidence="1">Belongs to the peptidase S45 family.</text>
</comment>
<reference evidence="5" key="1">
    <citation type="submission" date="2021-11" db="EMBL/GenBank/DDBJ databases">
        <title>Cultivation dependent microbiological survey of springs from the worlds oldest radium mine currently devoted to the extraction of radon-saturated water.</title>
        <authorList>
            <person name="Kapinusova G."/>
            <person name="Smrhova T."/>
            <person name="Strejcek M."/>
            <person name="Suman J."/>
            <person name="Jani K."/>
            <person name="Pajer P."/>
            <person name="Uhlik O."/>
        </authorList>
    </citation>
    <scope>NUCLEOTIDE SEQUENCE [LARGE SCALE GENOMIC DNA]</scope>
    <source>
        <strain evidence="5">J379</strain>
    </source>
</reference>
<dbReference type="InterPro" id="IPR043146">
    <property type="entry name" value="Penicillin_amidase_N_B-knob"/>
</dbReference>
<dbReference type="EMBL" id="CP088295">
    <property type="protein sequence ID" value="UUY03244.1"/>
    <property type="molecule type" value="Genomic_DNA"/>
</dbReference>
<dbReference type="Gene3D" id="2.30.120.10">
    <property type="match status" value="1"/>
</dbReference>
<keyword evidence="2" id="KW-0378">Hydrolase</keyword>
<evidence type="ECO:0000256" key="3">
    <source>
        <dbReference type="ARBA" id="ARBA00023145"/>
    </source>
</evidence>
<organism evidence="4 5">
    <name type="scientific">Svornostia abyssi</name>
    <dbReference type="NCBI Taxonomy" id="2898438"/>
    <lineage>
        <taxon>Bacteria</taxon>
        <taxon>Bacillati</taxon>
        <taxon>Actinomycetota</taxon>
        <taxon>Thermoleophilia</taxon>
        <taxon>Solirubrobacterales</taxon>
        <taxon>Baekduiaceae</taxon>
        <taxon>Svornostia</taxon>
    </lineage>
</organism>
<dbReference type="PANTHER" id="PTHR34218:SF4">
    <property type="entry name" value="ACYL-HOMOSERINE LACTONE ACYLASE QUIP"/>
    <property type="match status" value="1"/>
</dbReference>
<sequence length="786" mass="85023">MARNIIPSGQYGAVPPPVAAPQQAQMYDALTPKFDQVTNDDLLNLFKSEALDPAADGPLTPDPAPRPGVTIQRDRFNVPHITGQTADDVVWAAGWVIAKDRTLLLEQARYNSRVAAIDAPGLSAIGLVSSLAQFAPSAQTEQEVAKQVKVLTDQGAAGREVLRDIDTYIAGINDYLKSINSPNKPWTRNDVIALNALKGQFFGQGGGDEANRSTLLTGLKSELGDTKGRQAFEDLSQKDDPEASHSIDKSFPYGAATAKSGPGSVALTSFSATPAAKTASAASVPSAVPEQQSNALLVSGSRSETGNPLMVAGPQIGYFYPGLTLEMNLRGPGINVRGATSAPLPGYMLIGRGEDYAWSLTSAGADIIDQYAEELCGGSRTKYRYKGECRSMQTFDAGTLTIGGKAQKLRFRRTVHGPVVGYGKVGSREVAISSKRSSYGRDVVDQLFYAEMFRGRVTSPQTFTKAALKSPQTFNSFYVDHRNIALVTTGRLPVRDPEVDPALPTRGTGEYEWSGFLANSKHPQQINPKDGTIINWNNRSAAKFTSADDEWMQGSIARNDLLKRGVFARPKHSLASLTGAMNAGATQDVRVMELQPTLSKLLRQGKAPSARAQKMLDTLDAWRRNGGNRLDRNADGRIDDPGAAVMDGIWAPLADAALAPVLDDQLPKLRRLQSRFNAPPQGQFGGWHEYMDKDLRTILGQNVRGKFNLRYCGSGDRSVCRRELWKAIDTAGASLSRTYGSSDPTAWRANANAERIEFVPGLLTTTMAYTNRPSGIQQVITFNGHR</sequence>
<dbReference type="InterPro" id="IPR043147">
    <property type="entry name" value="Penicillin_amidase_A-knob"/>
</dbReference>
<gene>
    <name evidence="4" type="ORF">LRS13_21635</name>
</gene>